<evidence type="ECO:0000259" key="12">
    <source>
        <dbReference type="Pfam" id="PF02770"/>
    </source>
</evidence>
<evidence type="ECO:0000256" key="8">
    <source>
        <dbReference type="ARBA" id="ARBA00040394"/>
    </source>
</evidence>
<feature type="domain" description="Acyl-CoA oxidase/dehydrogenase middle" evidence="12">
    <location>
        <begin position="127"/>
        <end position="223"/>
    </location>
</feature>
<evidence type="ECO:0000256" key="5">
    <source>
        <dbReference type="ARBA" id="ARBA00022827"/>
    </source>
</evidence>
<dbReference type="Pfam" id="PF00441">
    <property type="entry name" value="Acyl-CoA_dh_1"/>
    <property type="match status" value="1"/>
</dbReference>
<dbReference type="Pfam" id="PF02770">
    <property type="entry name" value="Acyl-CoA_dh_M"/>
    <property type="match status" value="1"/>
</dbReference>
<dbReference type="Gene3D" id="1.20.140.10">
    <property type="entry name" value="Butyryl-CoA Dehydrogenase, subunit A, domain 3"/>
    <property type="match status" value="1"/>
</dbReference>
<gene>
    <name evidence="14" type="ORF">A6F49_05625</name>
</gene>
<dbReference type="OrthoDB" id="2769798at2"/>
<dbReference type="Gene3D" id="1.10.540.10">
    <property type="entry name" value="Acyl-CoA dehydrogenase/oxidase, N-terminal domain"/>
    <property type="match status" value="1"/>
</dbReference>
<evidence type="ECO:0000256" key="2">
    <source>
        <dbReference type="ARBA" id="ARBA00005102"/>
    </source>
</evidence>
<comment type="function">
    <text evidence="7">Catalyzes the dehydrogenation at the alpha-beta position of ACP-bound acyl chains. This results in the introduction of a double bond in the lipidic chain, which is further transferred to the epsilon-amino group of lysine residue in the mycobactin core by MbtK.</text>
</comment>
<keyword evidence="15" id="KW-1185">Reference proteome</keyword>
<dbReference type="InterPro" id="IPR006091">
    <property type="entry name" value="Acyl-CoA_Oxase/DH_mid-dom"/>
</dbReference>
<dbReference type="InterPro" id="IPR050741">
    <property type="entry name" value="Acyl-CoA_dehydrogenase"/>
</dbReference>
<evidence type="ECO:0000259" key="13">
    <source>
        <dbReference type="Pfam" id="PF02771"/>
    </source>
</evidence>
<dbReference type="PIRSF" id="PIRSF016578">
    <property type="entry name" value="HsaA"/>
    <property type="match status" value="1"/>
</dbReference>
<dbReference type="InterPro" id="IPR046373">
    <property type="entry name" value="Acyl-CoA_Oxase/DH_mid-dom_sf"/>
</dbReference>
<comment type="similarity">
    <text evidence="3 10">Belongs to the acyl-CoA dehydrogenase family.</text>
</comment>
<dbReference type="InterPro" id="IPR037069">
    <property type="entry name" value="AcylCoA_DH/ox_N_sf"/>
</dbReference>
<dbReference type="STRING" id="1837282.A6F49_05625"/>
<dbReference type="InterPro" id="IPR013786">
    <property type="entry name" value="AcylCoA_DH/ox_N"/>
</dbReference>
<dbReference type="AlphaFoldDB" id="A0A1B7M255"/>
<dbReference type="InterPro" id="IPR009075">
    <property type="entry name" value="AcylCo_DH/oxidase_C"/>
</dbReference>
<evidence type="ECO:0000256" key="1">
    <source>
        <dbReference type="ARBA" id="ARBA00001974"/>
    </source>
</evidence>
<dbReference type="InterPro" id="IPR036250">
    <property type="entry name" value="AcylCo_DH-like_C"/>
</dbReference>
<evidence type="ECO:0000256" key="4">
    <source>
        <dbReference type="ARBA" id="ARBA00022630"/>
    </source>
</evidence>
<keyword evidence="5 10" id="KW-0274">FAD</keyword>
<comment type="caution">
    <text evidence="14">The sequence shown here is derived from an EMBL/GenBank/DDBJ whole genome shotgun (WGS) entry which is preliminary data.</text>
</comment>
<dbReference type="EMBL" id="LXEY01000010">
    <property type="protein sequence ID" value="OAV62640.1"/>
    <property type="molecule type" value="Genomic_DNA"/>
</dbReference>
<dbReference type="GO" id="GO:0005737">
    <property type="term" value="C:cytoplasm"/>
    <property type="evidence" value="ECO:0007669"/>
    <property type="project" value="TreeGrafter"/>
</dbReference>
<dbReference type="GO" id="GO:0050660">
    <property type="term" value="F:flavin adenine dinucleotide binding"/>
    <property type="evidence" value="ECO:0007669"/>
    <property type="project" value="InterPro"/>
</dbReference>
<protein>
    <recommendedName>
        <fullName evidence="8">Acyl-[acyl-carrier-protein] dehydrogenase MbtN</fullName>
    </recommendedName>
    <alternativeName>
        <fullName evidence="9">Mycobactin synthase protein N</fullName>
    </alternativeName>
</protein>
<feature type="domain" description="Acyl-CoA dehydrogenase/oxidase N-terminal" evidence="13">
    <location>
        <begin position="12"/>
        <end position="123"/>
    </location>
</feature>
<sequence length="386" mass="42301">MILDNYNPIWETEEHSDLREMAHEFMATEITPHAERFAENHQVDRDLWNKAGDNGLLCISVPEEYGGGGGDFSHEAVVLYEQGLAGDDSWGYAIHSTIVAPYIVEYGTEEQKQRWLPKLASGEMVGAIAMTEPTTGSDLKAIRTNATRDGDGLIINGSKTFITNGTQAGLVIIVTRTSDAPGARGISLVVAEVDGLEGFERGRVLAKLGAHGQDTRELSFTNMRVPAANILGGEAGEGQGFIQLMQQLPQERLAVAISGVGQAEAAVRQTIAYTKERQLFGHTVMDFQNTKFVLAECATETLAAKTFIDYCIKEHDAGRLTSEQASAAKYWATDVQNSVIDRCLQLWGGYGFMMEYPIARMYAGARVQQIYAGTNEVMKDLISREF</sequence>
<dbReference type="Gene3D" id="2.40.110.10">
    <property type="entry name" value="Butyryl-CoA Dehydrogenase, subunit A, domain 2"/>
    <property type="match status" value="1"/>
</dbReference>
<evidence type="ECO:0000259" key="11">
    <source>
        <dbReference type="Pfam" id="PF00441"/>
    </source>
</evidence>
<name>A0A1B7M255_9MICC</name>
<reference evidence="14 15" key="1">
    <citation type="submission" date="2016-04" db="EMBL/GenBank/DDBJ databases">
        <title>First whole genome shotgun sequence of the bacterium Enteractinococcus sp. strain UASWS1574.</title>
        <authorList>
            <person name="Crovadore J."/>
            <person name="Chablais R."/>
            <person name="Lefort F."/>
        </authorList>
    </citation>
    <scope>NUCLEOTIDE SEQUENCE [LARGE SCALE GENOMIC DNA]</scope>
    <source>
        <strain evidence="14 15">UASWS1574</strain>
    </source>
</reference>
<dbReference type="SUPFAM" id="SSF56645">
    <property type="entry name" value="Acyl-CoA dehydrogenase NM domain-like"/>
    <property type="match status" value="1"/>
</dbReference>
<evidence type="ECO:0000313" key="15">
    <source>
        <dbReference type="Proteomes" id="UP000078292"/>
    </source>
</evidence>
<dbReference type="SUPFAM" id="SSF47203">
    <property type="entry name" value="Acyl-CoA dehydrogenase C-terminal domain-like"/>
    <property type="match status" value="1"/>
</dbReference>
<accession>A0A1B7M255</accession>
<dbReference type="InterPro" id="IPR009100">
    <property type="entry name" value="AcylCoA_DH/oxidase_NM_dom_sf"/>
</dbReference>
<dbReference type="Pfam" id="PF02771">
    <property type="entry name" value="Acyl-CoA_dh_N"/>
    <property type="match status" value="1"/>
</dbReference>
<keyword evidence="6 10" id="KW-0560">Oxidoreductase</keyword>
<organism evidence="14 15">
    <name type="scientific">Enteractinococcus helveticum</name>
    <dbReference type="NCBI Taxonomy" id="1837282"/>
    <lineage>
        <taxon>Bacteria</taxon>
        <taxon>Bacillati</taxon>
        <taxon>Actinomycetota</taxon>
        <taxon>Actinomycetes</taxon>
        <taxon>Micrococcales</taxon>
        <taxon>Micrococcaceae</taxon>
    </lineage>
</organism>
<evidence type="ECO:0000313" key="14">
    <source>
        <dbReference type="EMBL" id="OAV62640.1"/>
    </source>
</evidence>
<evidence type="ECO:0000256" key="9">
    <source>
        <dbReference type="ARBA" id="ARBA00042660"/>
    </source>
</evidence>
<evidence type="ECO:0000256" key="3">
    <source>
        <dbReference type="ARBA" id="ARBA00009347"/>
    </source>
</evidence>
<feature type="domain" description="Acyl-CoA dehydrogenase/oxidase C-terminal" evidence="11">
    <location>
        <begin position="238"/>
        <end position="385"/>
    </location>
</feature>
<evidence type="ECO:0000256" key="6">
    <source>
        <dbReference type="ARBA" id="ARBA00023002"/>
    </source>
</evidence>
<evidence type="ECO:0000256" key="7">
    <source>
        <dbReference type="ARBA" id="ARBA00037085"/>
    </source>
</evidence>
<evidence type="ECO:0000256" key="10">
    <source>
        <dbReference type="RuleBase" id="RU362125"/>
    </source>
</evidence>
<comment type="pathway">
    <text evidence="2">Siderophore biosynthesis; mycobactin biosynthesis.</text>
</comment>
<dbReference type="FunFam" id="1.20.140.10:FF:000001">
    <property type="entry name" value="Acyl-CoA dehydrogenase"/>
    <property type="match status" value="1"/>
</dbReference>
<dbReference type="PANTHER" id="PTHR48083">
    <property type="entry name" value="MEDIUM-CHAIN SPECIFIC ACYL-COA DEHYDROGENASE, MITOCHONDRIAL-RELATED"/>
    <property type="match status" value="1"/>
</dbReference>
<keyword evidence="4 10" id="KW-0285">Flavoprotein</keyword>
<proteinExistence type="inferred from homology"/>
<dbReference type="Proteomes" id="UP000078292">
    <property type="component" value="Unassembled WGS sequence"/>
</dbReference>
<dbReference type="GO" id="GO:0033539">
    <property type="term" value="P:fatty acid beta-oxidation using acyl-CoA dehydrogenase"/>
    <property type="evidence" value="ECO:0007669"/>
    <property type="project" value="TreeGrafter"/>
</dbReference>
<dbReference type="FunFam" id="2.40.110.10:FF:000002">
    <property type="entry name" value="Acyl-CoA dehydrogenase fadE12"/>
    <property type="match status" value="1"/>
</dbReference>
<dbReference type="GO" id="GO:0003995">
    <property type="term" value="F:acyl-CoA dehydrogenase activity"/>
    <property type="evidence" value="ECO:0007669"/>
    <property type="project" value="TreeGrafter"/>
</dbReference>
<comment type="cofactor">
    <cofactor evidence="1 10">
        <name>FAD</name>
        <dbReference type="ChEBI" id="CHEBI:57692"/>
    </cofactor>
</comment>
<dbReference type="PANTHER" id="PTHR48083:SF20">
    <property type="entry name" value="LONG-CHAIN SPECIFIC ACYL-COA DEHYDROGENASE, MITOCHONDRIAL"/>
    <property type="match status" value="1"/>
</dbReference>
<dbReference type="RefSeq" id="WP_043056883.1">
    <property type="nucleotide sequence ID" value="NZ_LXEY01000010.1"/>
</dbReference>
<dbReference type="FunFam" id="1.10.540.10:FF:000026">
    <property type="entry name" value="Acyl-CoA dehydrogenase medium chain"/>
    <property type="match status" value="1"/>
</dbReference>